<dbReference type="AlphaFoldDB" id="A0A0G0SXD3"/>
<evidence type="ECO:0000313" key="2">
    <source>
        <dbReference type="Proteomes" id="UP000034539"/>
    </source>
</evidence>
<comment type="caution">
    <text evidence="1">The sequence shown here is derived from an EMBL/GenBank/DDBJ whole genome shotgun (WGS) entry which is preliminary data.</text>
</comment>
<sequence length="171" mass="20362">MFKVQNNQGKYLEQWERVKRWYKKVLEIKADAKNKTDDDCLDEIYAFFMNCYHLKDWLKNSYKKEIENLFNKSKGIECFKVCADFVNGLKHMEASKTTRIDPNTKVKKQGVTICIQKPLHISINSCEKEGNPPSAGWKPPIIKYKWEIKSGKQYYDAFYLADECMEKWKFF</sequence>
<protein>
    <submittedName>
        <fullName evidence="1">Uncharacterized protein</fullName>
    </submittedName>
</protein>
<gene>
    <name evidence="1" type="ORF">UT63_C0103G0002</name>
</gene>
<dbReference type="Proteomes" id="UP000034539">
    <property type="component" value="Unassembled WGS sequence"/>
</dbReference>
<reference evidence="1 2" key="1">
    <citation type="journal article" date="2015" name="Nature">
        <title>rRNA introns, odd ribosomes, and small enigmatic genomes across a large radiation of phyla.</title>
        <authorList>
            <person name="Brown C.T."/>
            <person name="Hug L.A."/>
            <person name="Thomas B.C."/>
            <person name="Sharon I."/>
            <person name="Castelle C.J."/>
            <person name="Singh A."/>
            <person name="Wilkins M.J."/>
            <person name="Williams K.H."/>
            <person name="Banfield J.F."/>
        </authorList>
    </citation>
    <scope>NUCLEOTIDE SEQUENCE [LARGE SCALE GENOMIC DNA]</scope>
</reference>
<accession>A0A0G0SXD3</accession>
<proteinExistence type="predicted"/>
<dbReference type="EMBL" id="LBXN01000103">
    <property type="protein sequence ID" value="KKR30252.1"/>
    <property type="molecule type" value="Genomic_DNA"/>
</dbReference>
<evidence type="ECO:0000313" key="1">
    <source>
        <dbReference type="EMBL" id="KKR30252.1"/>
    </source>
</evidence>
<name>A0A0G0SXD3_9BACT</name>
<organism evidence="1 2">
    <name type="scientific">Candidatus Gottesmanbacteria bacterium GW2011_GWC2_39_8</name>
    <dbReference type="NCBI Taxonomy" id="1618450"/>
    <lineage>
        <taxon>Bacteria</taxon>
        <taxon>Candidatus Gottesmaniibacteriota</taxon>
    </lineage>
</organism>